<reference evidence="1 2" key="1">
    <citation type="journal article" date="2021" name="BMC Genomics">
        <title>Datura genome reveals duplications of psychoactive alkaloid biosynthetic genes and high mutation rate following tissue culture.</title>
        <authorList>
            <person name="Rajewski A."/>
            <person name="Carter-House D."/>
            <person name="Stajich J."/>
            <person name="Litt A."/>
        </authorList>
    </citation>
    <scope>NUCLEOTIDE SEQUENCE [LARGE SCALE GENOMIC DNA]</scope>
    <source>
        <strain evidence="1">AR-01</strain>
    </source>
</reference>
<feature type="non-terminal residue" evidence="1">
    <location>
        <position position="1"/>
    </location>
</feature>
<proteinExistence type="predicted"/>
<keyword evidence="2" id="KW-1185">Reference proteome</keyword>
<evidence type="ECO:0000313" key="1">
    <source>
        <dbReference type="EMBL" id="MCE5167244.1"/>
    </source>
</evidence>
<gene>
    <name evidence="1" type="primary">YCF2A_21</name>
    <name evidence="1" type="ORF">HAX54_044485</name>
</gene>
<organism evidence="1 2">
    <name type="scientific">Datura stramonium</name>
    <name type="common">Jimsonweed</name>
    <name type="synonym">Common thornapple</name>
    <dbReference type="NCBI Taxonomy" id="4076"/>
    <lineage>
        <taxon>Eukaryota</taxon>
        <taxon>Viridiplantae</taxon>
        <taxon>Streptophyta</taxon>
        <taxon>Embryophyta</taxon>
        <taxon>Tracheophyta</taxon>
        <taxon>Spermatophyta</taxon>
        <taxon>Magnoliopsida</taxon>
        <taxon>eudicotyledons</taxon>
        <taxon>Gunneridae</taxon>
        <taxon>Pentapetalae</taxon>
        <taxon>asterids</taxon>
        <taxon>lamiids</taxon>
        <taxon>Solanales</taxon>
        <taxon>Solanaceae</taxon>
        <taxon>Solanoideae</taxon>
        <taxon>Datureae</taxon>
        <taxon>Datura</taxon>
    </lineage>
</organism>
<evidence type="ECO:0000313" key="2">
    <source>
        <dbReference type="Proteomes" id="UP000823775"/>
    </source>
</evidence>
<dbReference type="EMBL" id="JACEIK010067830">
    <property type="protein sequence ID" value="MCE5167244.1"/>
    <property type="molecule type" value="Genomic_DNA"/>
</dbReference>
<dbReference type="Proteomes" id="UP000823775">
    <property type="component" value="Unassembled WGS sequence"/>
</dbReference>
<protein>
    <submittedName>
        <fullName evidence="1">Protein Ycf2 A</fullName>
    </submittedName>
</protein>
<sequence>CSSESVAQDLWSLSGPNEKNGITSYGLIENDSVLLHSLLEVEGALVGSSWIEKDCSQFDNDRVTLLLRPEPRNPLDMTQKALGLSLIRDFSMKNMNWCLKKGREKDPLTRRRIYSIT</sequence>
<name>A0ABS8YBN0_DATST</name>
<accession>A0ABS8YBN0</accession>
<comment type="caution">
    <text evidence="1">The sequence shown here is derived from an EMBL/GenBank/DDBJ whole genome shotgun (WGS) entry which is preliminary data.</text>
</comment>